<gene>
    <name evidence="1" type="ORF">PBRASI_LOCUS11508</name>
</gene>
<sequence length="62" mass="7169">EKKNRLTVRMGVELEEIAQTCQAEMTRRKLVLKNEVMKVQIENTAIQKENAVLQGRDNKKSV</sequence>
<name>A0A9N9HH63_9GLOM</name>
<evidence type="ECO:0000313" key="1">
    <source>
        <dbReference type="EMBL" id="CAG8675225.1"/>
    </source>
</evidence>
<dbReference type="Proteomes" id="UP000789739">
    <property type="component" value="Unassembled WGS sequence"/>
</dbReference>
<dbReference type="EMBL" id="CAJVPI010005726">
    <property type="protein sequence ID" value="CAG8675225.1"/>
    <property type="molecule type" value="Genomic_DNA"/>
</dbReference>
<accession>A0A9N9HH63</accession>
<comment type="caution">
    <text evidence="1">The sequence shown here is derived from an EMBL/GenBank/DDBJ whole genome shotgun (WGS) entry which is preliminary data.</text>
</comment>
<dbReference type="AlphaFoldDB" id="A0A9N9HH63"/>
<evidence type="ECO:0000313" key="2">
    <source>
        <dbReference type="Proteomes" id="UP000789739"/>
    </source>
</evidence>
<keyword evidence="2" id="KW-1185">Reference proteome</keyword>
<feature type="non-terminal residue" evidence="1">
    <location>
        <position position="1"/>
    </location>
</feature>
<reference evidence="1" key="1">
    <citation type="submission" date="2021-06" db="EMBL/GenBank/DDBJ databases">
        <authorList>
            <person name="Kallberg Y."/>
            <person name="Tangrot J."/>
            <person name="Rosling A."/>
        </authorList>
    </citation>
    <scope>NUCLEOTIDE SEQUENCE</scope>
    <source>
        <strain evidence="1">BR232B</strain>
    </source>
</reference>
<proteinExistence type="predicted"/>
<protein>
    <submittedName>
        <fullName evidence="1">1715_t:CDS:1</fullName>
    </submittedName>
</protein>
<organism evidence="1 2">
    <name type="scientific">Paraglomus brasilianum</name>
    <dbReference type="NCBI Taxonomy" id="144538"/>
    <lineage>
        <taxon>Eukaryota</taxon>
        <taxon>Fungi</taxon>
        <taxon>Fungi incertae sedis</taxon>
        <taxon>Mucoromycota</taxon>
        <taxon>Glomeromycotina</taxon>
        <taxon>Glomeromycetes</taxon>
        <taxon>Paraglomerales</taxon>
        <taxon>Paraglomeraceae</taxon>
        <taxon>Paraglomus</taxon>
    </lineage>
</organism>